<sequence length="304" mass="34333">MSSSQALQCHIVDFMCNHNRYFVYTVQNVSPNYVSLIRTDELGRQESNSWNPCYDNLKLLFKGPENQARRCPSNKWAEGDRITVRQIILSVRPHEGSDHQQSPPRPSSSVDEQRRPEWHVKRYSRGEPWDNCGPAPCRQLSPQQEDQEGPARKPFMLPAGPVACWLLDPRNFDDNPFASTMPQGSDDSASLNRALSVPWSSVVGVDYRSLSRRKERGVDEESRTPLGSERSVPAWPEEGCVPRKGFRKLRTQQPATRKDKNDASSLLHVSTMWRAKAAAANAERADTAIQAAFRQCVPATQPYG</sequence>
<accession>A0A914VIN9</accession>
<feature type="region of interest" description="Disordered" evidence="1">
    <location>
        <begin position="212"/>
        <end position="239"/>
    </location>
</feature>
<dbReference type="Proteomes" id="UP000887566">
    <property type="component" value="Unplaced"/>
</dbReference>
<feature type="compositionally biased region" description="Polar residues" evidence="1">
    <location>
        <begin position="99"/>
        <end position="110"/>
    </location>
</feature>
<keyword evidence="2" id="KW-1185">Reference proteome</keyword>
<dbReference type="WBParaSite" id="PSAMB.scaffold2053size25752.g16134.t1">
    <property type="protein sequence ID" value="PSAMB.scaffold2053size25752.g16134.t1"/>
    <property type="gene ID" value="PSAMB.scaffold2053size25752.g16134"/>
</dbReference>
<evidence type="ECO:0000313" key="2">
    <source>
        <dbReference type="Proteomes" id="UP000887566"/>
    </source>
</evidence>
<reference evidence="3" key="1">
    <citation type="submission" date="2022-11" db="UniProtKB">
        <authorList>
            <consortium name="WormBaseParasite"/>
        </authorList>
    </citation>
    <scope>IDENTIFICATION</scope>
</reference>
<name>A0A914VIN9_9BILA</name>
<feature type="region of interest" description="Disordered" evidence="1">
    <location>
        <begin position="93"/>
        <end position="155"/>
    </location>
</feature>
<protein>
    <submittedName>
        <fullName evidence="3">Uncharacterized protein</fullName>
    </submittedName>
</protein>
<feature type="compositionally biased region" description="Basic and acidic residues" evidence="1">
    <location>
        <begin position="111"/>
        <end position="128"/>
    </location>
</feature>
<proteinExistence type="predicted"/>
<evidence type="ECO:0000256" key="1">
    <source>
        <dbReference type="SAM" id="MobiDB-lite"/>
    </source>
</evidence>
<evidence type="ECO:0000313" key="3">
    <source>
        <dbReference type="WBParaSite" id="PSAMB.scaffold2053size25752.g16134.t1"/>
    </source>
</evidence>
<dbReference type="AlphaFoldDB" id="A0A914VIN9"/>
<organism evidence="2 3">
    <name type="scientific">Plectus sambesii</name>
    <dbReference type="NCBI Taxonomy" id="2011161"/>
    <lineage>
        <taxon>Eukaryota</taxon>
        <taxon>Metazoa</taxon>
        <taxon>Ecdysozoa</taxon>
        <taxon>Nematoda</taxon>
        <taxon>Chromadorea</taxon>
        <taxon>Plectida</taxon>
        <taxon>Plectina</taxon>
        <taxon>Plectoidea</taxon>
        <taxon>Plectidae</taxon>
        <taxon>Plectus</taxon>
    </lineage>
</organism>